<dbReference type="GO" id="GO:0008270">
    <property type="term" value="F:zinc ion binding"/>
    <property type="evidence" value="ECO:0007669"/>
    <property type="project" value="UniProtKB-KW"/>
</dbReference>
<dbReference type="InterPro" id="IPR046347">
    <property type="entry name" value="bZIP_sf"/>
</dbReference>
<dbReference type="FunFam" id="3.30.160.60:FF:000072">
    <property type="entry name" value="zinc finger protein 143 isoform X1"/>
    <property type="match status" value="1"/>
</dbReference>
<evidence type="ECO:0000313" key="9">
    <source>
        <dbReference type="EMBL" id="CZR65282.1"/>
    </source>
</evidence>
<keyword evidence="4" id="KW-0862">Zinc</keyword>
<evidence type="ECO:0000259" key="8">
    <source>
        <dbReference type="PROSITE" id="PS50217"/>
    </source>
</evidence>
<feature type="compositionally biased region" description="Basic and acidic residues" evidence="6">
    <location>
        <begin position="145"/>
        <end position="154"/>
    </location>
</feature>
<keyword evidence="2" id="KW-0677">Repeat</keyword>
<dbReference type="InterPro" id="IPR013087">
    <property type="entry name" value="Znf_C2H2_type"/>
</dbReference>
<keyword evidence="10" id="KW-1185">Reference proteome</keyword>
<keyword evidence="3 5" id="KW-0863">Zinc-finger</keyword>
<evidence type="ECO:0000256" key="5">
    <source>
        <dbReference type="PROSITE-ProRule" id="PRU00042"/>
    </source>
</evidence>
<evidence type="ECO:0000256" key="6">
    <source>
        <dbReference type="SAM" id="MobiDB-lite"/>
    </source>
</evidence>
<dbReference type="OrthoDB" id="3535998at2759"/>
<feature type="compositionally biased region" description="Basic and acidic residues" evidence="6">
    <location>
        <begin position="169"/>
        <end position="188"/>
    </location>
</feature>
<reference evidence="9 10" key="1">
    <citation type="submission" date="2016-03" db="EMBL/GenBank/DDBJ databases">
        <authorList>
            <person name="Ploux O."/>
        </authorList>
    </citation>
    <scope>NUCLEOTIDE SEQUENCE [LARGE SCALE GENOMIC DNA]</scope>
    <source>
        <strain evidence="9 10">UAMH 11012</strain>
    </source>
</reference>
<accession>A0A1L7XJQ8</accession>
<dbReference type="SUPFAM" id="SSF57667">
    <property type="entry name" value="beta-beta-alpha zinc fingers"/>
    <property type="match status" value="2"/>
</dbReference>
<dbReference type="PANTHER" id="PTHR23235:SF120">
    <property type="entry name" value="KRUPPEL-LIKE FACTOR 15"/>
    <property type="match status" value="1"/>
</dbReference>
<evidence type="ECO:0000256" key="4">
    <source>
        <dbReference type="ARBA" id="ARBA00022833"/>
    </source>
</evidence>
<gene>
    <name evidence="9" type="ORF">PAC_15182</name>
</gene>
<dbReference type="FunFam" id="3.30.160.60:FF:000125">
    <property type="entry name" value="Putative zinc finger protein 143"/>
    <property type="match status" value="1"/>
</dbReference>
<name>A0A1L7XJQ8_9HELO</name>
<sequence>MKLVENKPNARPFQCDWQACNKSFDRKSDLQKHYRIHTNNRPYSCMTPGCGKSFIQRSALTVHIRTHTGEKPHQCQHIGCGKRFSDSSGLRRHRRNLHERLYQCEVGRKRFAQSGDIQAHKAVHRQQYEMFDVETEQEATFIGAEEPRKKDPQRGKRSITYPSKAQLARKRERDREAQRNTRQRTKEHIENLERKIKELEAGNPSSSIERVLKQNKELEEEVERLRAQISTSHVAWDWMPEVASCTWPQSVPLNIPPLEPNAEIPPTNITMAYDEEALQALYTPSATTIWEDPIVFGQPETSPSLTKPFPNGLHFTQLSTSSLGFPTFNKSGFNDIMSHRLNVSGSDGTQFNFDDTKTCVFAGGASIGCRVLPVRGP</sequence>
<feature type="domain" description="BZIP" evidence="8">
    <location>
        <begin position="164"/>
        <end position="203"/>
    </location>
</feature>
<dbReference type="Gene3D" id="1.20.5.170">
    <property type="match status" value="1"/>
</dbReference>
<dbReference type="Pfam" id="PF00096">
    <property type="entry name" value="zf-C2H2"/>
    <property type="match status" value="3"/>
</dbReference>
<dbReference type="PROSITE" id="PS50157">
    <property type="entry name" value="ZINC_FINGER_C2H2_2"/>
    <property type="match status" value="3"/>
</dbReference>
<evidence type="ECO:0000256" key="3">
    <source>
        <dbReference type="ARBA" id="ARBA00022771"/>
    </source>
</evidence>
<organism evidence="9 10">
    <name type="scientific">Phialocephala subalpina</name>
    <dbReference type="NCBI Taxonomy" id="576137"/>
    <lineage>
        <taxon>Eukaryota</taxon>
        <taxon>Fungi</taxon>
        <taxon>Dikarya</taxon>
        <taxon>Ascomycota</taxon>
        <taxon>Pezizomycotina</taxon>
        <taxon>Leotiomycetes</taxon>
        <taxon>Helotiales</taxon>
        <taxon>Mollisiaceae</taxon>
        <taxon>Phialocephala</taxon>
        <taxon>Phialocephala fortinii species complex</taxon>
    </lineage>
</organism>
<dbReference type="Proteomes" id="UP000184330">
    <property type="component" value="Unassembled WGS sequence"/>
</dbReference>
<evidence type="ECO:0000259" key="7">
    <source>
        <dbReference type="PROSITE" id="PS50157"/>
    </source>
</evidence>
<dbReference type="Gene3D" id="3.30.160.60">
    <property type="entry name" value="Classic Zinc Finger"/>
    <property type="match status" value="3"/>
</dbReference>
<evidence type="ECO:0000256" key="1">
    <source>
        <dbReference type="ARBA" id="ARBA00022723"/>
    </source>
</evidence>
<dbReference type="PROSITE" id="PS00028">
    <property type="entry name" value="ZINC_FINGER_C2H2_1"/>
    <property type="match status" value="3"/>
</dbReference>
<dbReference type="CDD" id="cd14688">
    <property type="entry name" value="bZIP_YAP"/>
    <property type="match status" value="1"/>
</dbReference>
<dbReference type="AlphaFoldDB" id="A0A1L7XJQ8"/>
<protein>
    <recommendedName>
        <fullName evidence="11">Zinc finger protein</fullName>
    </recommendedName>
</protein>
<dbReference type="GO" id="GO:0000981">
    <property type="term" value="F:DNA-binding transcription factor activity, RNA polymerase II-specific"/>
    <property type="evidence" value="ECO:0007669"/>
    <property type="project" value="TreeGrafter"/>
</dbReference>
<evidence type="ECO:0000256" key="2">
    <source>
        <dbReference type="ARBA" id="ARBA00022737"/>
    </source>
</evidence>
<dbReference type="EMBL" id="FJOG01000030">
    <property type="protein sequence ID" value="CZR65282.1"/>
    <property type="molecule type" value="Genomic_DNA"/>
</dbReference>
<feature type="domain" description="C2H2-type" evidence="7">
    <location>
        <begin position="43"/>
        <end position="72"/>
    </location>
</feature>
<dbReference type="InterPro" id="IPR036236">
    <property type="entry name" value="Znf_C2H2_sf"/>
</dbReference>
<evidence type="ECO:0000313" key="10">
    <source>
        <dbReference type="Proteomes" id="UP000184330"/>
    </source>
</evidence>
<dbReference type="InterPro" id="IPR004827">
    <property type="entry name" value="bZIP"/>
</dbReference>
<keyword evidence="1" id="KW-0479">Metal-binding</keyword>
<dbReference type="STRING" id="576137.A0A1L7XJQ8"/>
<dbReference type="PANTHER" id="PTHR23235">
    <property type="entry name" value="KRUEPPEL-LIKE TRANSCRIPTION FACTOR"/>
    <property type="match status" value="1"/>
</dbReference>
<feature type="domain" description="C2H2-type" evidence="7">
    <location>
        <begin position="73"/>
        <end position="98"/>
    </location>
</feature>
<dbReference type="PROSITE" id="PS50217">
    <property type="entry name" value="BZIP"/>
    <property type="match status" value="1"/>
</dbReference>
<feature type="domain" description="C2H2-type" evidence="7">
    <location>
        <begin position="13"/>
        <end position="42"/>
    </location>
</feature>
<dbReference type="SMART" id="SM00355">
    <property type="entry name" value="ZnF_C2H2"/>
    <property type="match status" value="4"/>
</dbReference>
<dbReference type="SMART" id="SM00338">
    <property type="entry name" value="BRLZ"/>
    <property type="match status" value="1"/>
</dbReference>
<dbReference type="SUPFAM" id="SSF57959">
    <property type="entry name" value="Leucine zipper domain"/>
    <property type="match status" value="1"/>
</dbReference>
<dbReference type="GO" id="GO:0000978">
    <property type="term" value="F:RNA polymerase II cis-regulatory region sequence-specific DNA binding"/>
    <property type="evidence" value="ECO:0007669"/>
    <property type="project" value="UniProtKB-ARBA"/>
</dbReference>
<dbReference type="FunFam" id="3.30.160.60:FF:002343">
    <property type="entry name" value="Zinc finger protein 33A"/>
    <property type="match status" value="1"/>
</dbReference>
<proteinExistence type="predicted"/>
<evidence type="ECO:0008006" key="11">
    <source>
        <dbReference type="Google" id="ProtNLM"/>
    </source>
</evidence>
<feature type="region of interest" description="Disordered" evidence="6">
    <location>
        <begin position="140"/>
        <end position="188"/>
    </location>
</feature>